<organism evidence="3 4">
    <name type="scientific">Nesidiocoris tenuis</name>
    <dbReference type="NCBI Taxonomy" id="355587"/>
    <lineage>
        <taxon>Eukaryota</taxon>
        <taxon>Metazoa</taxon>
        <taxon>Ecdysozoa</taxon>
        <taxon>Arthropoda</taxon>
        <taxon>Hexapoda</taxon>
        <taxon>Insecta</taxon>
        <taxon>Pterygota</taxon>
        <taxon>Neoptera</taxon>
        <taxon>Paraneoptera</taxon>
        <taxon>Hemiptera</taxon>
        <taxon>Heteroptera</taxon>
        <taxon>Panheteroptera</taxon>
        <taxon>Cimicomorpha</taxon>
        <taxon>Miridae</taxon>
        <taxon>Dicyphina</taxon>
        <taxon>Nesidiocoris</taxon>
    </lineage>
</organism>
<evidence type="ECO:0000313" key="4">
    <source>
        <dbReference type="Proteomes" id="UP001307889"/>
    </source>
</evidence>
<dbReference type="Proteomes" id="UP001307889">
    <property type="component" value="Chromosome 11"/>
</dbReference>
<keyword evidence="1" id="KW-0472">Membrane</keyword>
<feature type="transmembrane region" description="Helical" evidence="1">
    <location>
        <begin position="42"/>
        <end position="63"/>
    </location>
</feature>
<keyword evidence="1" id="KW-1133">Transmembrane helix</keyword>
<evidence type="ECO:0000256" key="1">
    <source>
        <dbReference type="SAM" id="Phobius"/>
    </source>
</evidence>
<feature type="chain" id="PRO_5045825712" evidence="2">
    <location>
        <begin position="22"/>
        <end position="69"/>
    </location>
</feature>
<evidence type="ECO:0000313" key="3">
    <source>
        <dbReference type="EMBL" id="BET00188.1"/>
    </source>
</evidence>
<protein>
    <submittedName>
        <fullName evidence="3">Uncharacterized protein</fullName>
    </submittedName>
</protein>
<keyword evidence="2" id="KW-0732">Signal</keyword>
<sequence length="69" mass="6893">MQHLLLIIAAMLVCSFDYSTSAPVLGLIGGGGTGIFDSIMGLLQKMFGGALGGSLAGLIGGLLRSIIPS</sequence>
<reference evidence="3 4" key="1">
    <citation type="submission" date="2023-09" db="EMBL/GenBank/DDBJ databases">
        <title>Nesidiocoris tenuis whole genome shotgun sequence.</title>
        <authorList>
            <person name="Shibata T."/>
            <person name="Shimoda M."/>
            <person name="Kobayashi T."/>
            <person name="Uehara T."/>
        </authorList>
    </citation>
    <scope>NUCLEOTIDE SEQUENCE [LARGE SCALE GENOMIC DNA]</scope>
    <source>
        <strain evidence="3 4">Japan</strain>
    </source>
</reference>
<keyword evidence="1" id="KW-0812">Transmembrane</keyword>
<proteinExistence type="predicted"/>
<accession>A0ABN7B958</accession>
<feature type="signal peptide" evidence="2">
    <location>
        <begin position="1"/>
        <end position="21"/>
    </location>
</feature>
<evidence type="ECO:0000256" key="2">
    <source>
        <dbReference type="SAM" id="SignalP"/>
    </source>
</evidence>
<keyword evidence="4" id="KW-1185">Reference proteome</keyword>
<gene>
    <name evidence="3" type="ORF">NTJ_13005</name>
</gene>
<name>A0ABN7B958_9HEMI</name>
<dbReference type="EMBL" id="AP028919">
    <property type="protein sequence ID" value="BET00188.1"/>
    <property type="molecule type" value="Genomic_DNA"/>
</dbReference>